<evidence type="ECO:0000259" key="6">
    <source>
        <dbReference type="PROSITE" id="PS50931"/>
    </source>
</evidence>
<dbReference type="InterPro" id="IPR005119">
    <property type="entry name" value="LysR_subst-bd"/>
</dbReference>
<dbReference type="PANTHER" id="PTHR30579:SF2">
    <property type="entry name" value="HTH-TYPE TRANSCRIPTIONAL REGULATOR ARGP"/>
    <property type="match status" value="1"/>
</dbReference>
<dbReference type="NCBIfam" id="TIGR03298">
    <property type="entry name" value="argP"/>
    <property type="match status" value="1"/>
</dbReference>
<dbReference type="NCBIfam" id="NF002964">
    <property type="entry name" value="PRK03635.1"/>
    <property type="match status" value="1"/>
</dbReference>
<organism evidence="7 8">
    <name type="scientific">Leucobacter viscericola</name>
    <dbReference type="NCBI Taxonomy" id="2714935"/>
    <lineage>
        <taxon>Bacteria</taxon>
        <taxon>Bacillati</taxon>
        <taxon>Actinomycetota</taxon>
        <taxon>Actinomycetes</taxon>
        <taxon>Micrococcales</taxon>
        <taxon>Microbacteriaceae</taxon>
        <taxon>Leucobacter</taxon>
    </lineage>
</organism>
<dbReference type="Proteomes" id="UP000502677">
    <property type="component" value="Chromosome"/>
</dbReference>
<protein>
    <submittedName>
        <fullName evidence="7">LysR family transcriptional regulator ArgP</fullName>
    </submittedName>
</protein>
<evidence type="ECO:0000313" key="7">
    <source>
        <dbReference type="EMBL" id="QIK63174.1"/>
    </source>
</evidence>
<dbReference type="InterPro" id="IPR000847">
    <property type="entry name" value="LysR_HTH_N"/>
</dbReference>
<dbReference type="PANTHER" id="PTHR30579">
    <property type="entry name" value="TRANSCRIPTIONAL REGULATOR"/>
    <property type="match status" value="1"/>
</dbReference>
<keyword evidence="4" id="KW-0010">Activator</keyword>
<dbReference type="Pfam" id="PF00126">
    <property type="entry name" value="HTH_1"/>
    <property type="match status" value="1"/>
</dbReference>
<dbReference type="PROSITE" id="PS50931">
    <property type="entry name" value="HTH_LYSR"/>
    <property type="match status" value="1"/>
</dbReference>
<name>A0A6G7XF02_9MICO</name>
<dbReference type="RefSeq" id="WP_166290986.1">
    <property type="nucleotide sequence ID" value="NZ_CP049863.1"/>
</dbReference>
<evidence type="ECO:0000256" key="5">
    <source>
        <dbReference type="ARBA" id="ARBA00023163"/>
    </source>
</evidence>
<evidence type="ECO:0000313" key="8">
    <source>
        <dbReference type="Proteomes" id="UP000502677"/>
    </source>
</evidence>
<dbReference type="GO" id="GO:0003700">
    <property type="term" value="F:DNA-binding transcription factor activity"/>
    <property type="evidence" value="ECO:0007669"/>
    <property type="project" value="InterPro"/>
</dbReference>
<dbReference type="InterPro" id="IPR036390">
    <property type="entry name" value="WH_DNA-bd_sf"/>
</dbReference>
<dbReference type="AlphaFoldDB" id="A0A6G7XF02"/>
<keyword evidence="3" id="KW-0238">DNA-binding</keyword>
<keyword evidence="2" id="KW-0805">Transcription regulation</keyword>
<dbReference type="EMBL" id="CP049863">
    <property type="protein sequence ID" value="QIK63174.1"/>
    <property type="molecule type" value="Genomic_DNA"/>
</dbReference>
<dbReference type="KEGG" id="lvi:G7068_08180"/>
<evidence type="ECO:0000256" key="2">
    <source>
        <dbReference type="ARBA" id="ARBA00023015"/>
    </source>
</evidence>
<dbReference type="InterPro" id="IPR036388">
    <property type="entry name" value="WH-like_DNA-bd_sf"/>
</dbReference>
<sequence length="294" mass="31752">MDLPVEHLQTFAAIIEEGSFEGAARRLHITPSAVSQRVRAMEERAGSVLLRRSRPVTTTSAGANVLRAARQVQRVVGDLATELEQGPSGGALIPIVVNADSLATWFVPALARASRETGARFEVLRADESVSTERLRSGESMAALTATAEAVPGCTSTRIGVDRYQAVASPEFVERYFAKGLSAETLAQAPVVEFDRHDDFQARFIRRVTRARIDPPRHFIPSSAEFVRAIELGMGWGMVPRLQGAPCLEAGTLVALGSGAPIELPLYWQRWNLRSPVLDQLSAIIAEEAAAALG</sequence>
<dbReference type="InterPro" id="IPR017685">
    <property type="entry name" value="ArgP"/>
</dbReference>
<dbReference type="GO" id="GO:0003677">
    <property type="term" value="F:DNA binding"/>
    <property type="evidence" value="ECO:0007669"/>
    <property type="project" value="UniProtKB-KW"/>
</dbReference>
<keyword evidence="8" id="KW-1185">Reference proteome</keyword>
<evidence type="ECO:0000256" key="1">
    <source>
        <dbReference type="ARBA" id="ARBA00009437"/>
    </source>
</evidence>
<reference evidence="7 8" key="1">
    <citation type="submission" date="2020-03" db="EMBL/GenBank/DDBJ databases">
        <title>Leucobacter sp. nov., isolated from beetles.</title>
        <authorList>
            <person name="Hyun D.-W."/>
            <person name="Bae J.-W."/>
        </authorList>
    </citation>
    <scope>NUCLEOTIDE SEQUENCE [LARGE SCALE GENOMIC DNA]</scope>
    <source>
        <strain evidence="7 8">HDW9C</strain>
    </source>
</reference>
<comment type="similarity">
    <text evidence="1">Belongs to the LysR transcriptional regulatory family.</text>
</comment>
<evidence type="ECO:0000256" key="3">
    <source>
        <dbReference type="ARBA" id="ARBA00023125"/>
    </source>
</evidence>
<dbReference type="NCBIfam" id="NF009888">
    <property type="entry name" value="PRK13348.1"/>
    <property type="match status" value="1"/>
</dbReference>
<dbReference type="InterPro" id="IPR050176">
    <property type="entry name" value="LTTR"/>
</dbReference>
<keyword evidence="5" id="KW-0804">Transcription</keyword>
<dbReference type="SUPFAM" id="SSF53850">
    <property type="entry name" value="Periplasmic binding protein-like II"/>
    <property type="match status" value="1"/>
</dbReference>
<gene>
    <name evidence="7" type="ORF">G7068_08180</name>
</gene>
<accession>A0A6G7XF02</accession>
<proteinExistence type="inferred from homology"/>
<dbReference type="Pfam" id="PF03466">
    <property type="entry name" value="LysR_substrate"/>
    <property type="match status" value="1"/>
</dbReference>
<dbReference type="Gene3D" id="1.10.10.10">
    <property type="entry name" value="Winged helix-like DNA-binding domain superfamily/Winged helix DNA-binding domain"/>
    <property type="match status" value="1"/>
</dbReference>
<dbReference type="Gene3D" id="3.40.190.290">
    <property type="match status" value="1"/>
</dbReference>
<evidence type="ECO:0000256" key="4">
    <source>
        <dbReference type="ARBA" id="ARBA00023159"/>
    </source>
</evidence>
<feature type="domain" description="HTH lysR-type" evidence="6">
    <location>
        <begin position="1"/>
        <end position="59"/>
    </location>
</feature>
<dbReference type="SUPFAM" id="SSF46785">
    <property type="entry name" value="Winged helix' DNA-binding domain"/>
    <property type="match status" value="1"/>
</dbReference>